<proteinExistence type="predicted"/>
<reference evidence="1" key="1">
    <citation type="submission" date="2022-09" db="EMBL/GenBank/DDBJ databases">
        <title>Actin cytoskeleton and complex cell architecture in an #Asgard archaeon.</title>
        <authorList>
            <person name="Ponce Toledo R.I."/>
            <person name="Schleper C."/>
            <person name="Rodrigues Oliveira T."/>
            <person name="Wollweber F."/>
            <person name="Xu J."/>
            <person name="Rittmann S."/>
            <person name="Klingl A."/>
            <person name="Pilhofer M."/>
        </authorList>
    </citation>
    <scope>NUCLEOTIDE SEQUENCE</scope>
    <source>
        <strain evidence="1">B-35</strain>
    </source>
</reference>
<protein>
    <recommendedName>
        <fullName evidence="3">SCP2 domain-containing protein</fullName>
    </recommendedName>
</protein>
<evidence type="ECO:0000313" key="1">
    <source>
        <dbReference type="EMBL" id="UYP45030.1"/>
    </source>
</evidence>
<name>A0ABY6HND2_9ARCH</name>
<dbReference type="Proteomes" id="UP001208689">
    <property type="component" value="Chromosome"/>
</dbReference>
<sequence>MKITKWLTEDECKAAINQYLEKYDNNTLVADDAHLFFKTLFGGIYSSKVEEEDEDKQELWENMSDDIEEFESLGYFIEVRDINQNYVFKLTDTEQKIGIYEGEYNVDEANELLGTKHVVWMDWTPACQLKIMKGNPNTDPEFFAGDCTVKGSLKLGSKPRQWIYDLFVFIDREVE</sequence>
<evidence type="ECO:0008006" key="3">
    <source>
        <dbReference type="Google" id="ProtNLM"/>
    </source>
</evidence>
<keyword evidence="2" id="KW-1185">Reference proteome</keyword>
<evidence type="ECO:0000313" key="2">
    <source>
        <dbReference type="Proteomes" id="UP001208689"/>
    </source>
</evidence>
<accession>A0ABY6HND2</accession>
<dbReference type="EMBL" id="CP104013">
    <property type="protein sequence ID" value="UYP45030.1"/>
    <property type="molecule type" value="Genomic_DNA"/>
</dbReference>
<organism evidence="1 2">
    <name type="scientific">Candidatus Lokiarchaeum ossiferum</name>
    <dbReference type="NCBI Taxonomy" id="2951803"/>
    <lineage>
        <taxon>Archaea</taxon>
        <taxon>Promethearchaeati</taxon>
        <taxon>Promethearchaeota</taxon>
        <taxon>Promethearchaeia</taxon>
        <taxon>Promethearchaeales</taxon>
        <taxon>Promethearchaeaceae</taxon>
        <taxon>Candidatus Lokiarchaeum</taxon>
    </lineage>
</organism>
<gene>
    <name evidence="1" type="ORF">NEF87_001315</name>
</gene>